<dbReference type="PANTHER" id="PTHR22789:SF0">
    <property type="entry name" value="3-OXO-TETRONATE 4-PHOSPHATE DECARBOXYLASE-RELATED"/>
    <property type="match status" value="1"/>
</dbReference>
<dbReference type="InterPro" id="IPR036409">
    <property type="entry name" value="Aldolase_II/adducin_N_sf"/>
</dbReference>
<evidence type="ECO:0000256" key="1">
    <source>
        <dbReference type="ARBA" id="ARBA00022723"/>
    </source>
</evidence>
<evidence type="ECO:0000256" key="2">
    <source>
        <dbReference type="ARBA" id="ARBA00023239"/>
    </source>
</evidence>
<dbReference type="AlphaFoldDB" id="A0A5C0XND8"/>
<dbReference type="GO" id="GO:0008738">
    <property type="term" value="F:L-fuculose-phosphate aldolase activity"/>
    <property type="evidence" value="ECO:0007669"/>
    <property type="project" value="UniProtKB-EC"/>
</dbReference>
<dbReference type="GeneID" id="41711894"/>
<dbReference type="EC" id="4.1.2.17" evidence="4"/>
<dbReference type="EMBL" id="CP023154">
    <property type="protein sequence ID" value="QEK77838.1"/>
    <property type="molecule type" value="Genomic_DNA"/>
</dbReference>
<dbReference type="GO" id="GO:0005829">
    <property type="term" value="C:cytosol"/>
    <property type="evidence" value="ECO:0007669"/>
    <property type="project" value="TreeGrafter"/>
</dbReference>
<gene>
    <name evidence="4" type="ORF">PFDSM3638_00460</name>
</gene>
<keyword evidence="2 4" id="KW-0456">Lyase</keyword>
<dbReference type="GO" id="GO:0019323">
    <property type="term" value="P:pentose catabolic process"/>
    <property type="evidence" value="ECO:0007669"/>
    <property type="project" value="TreeGrafter"/>
</dbReference>
<dbReference type="OrthoDB" id="18709at2157"/>
<organism evidence="4 5">
    <name type="scientific">Pyrococcus furiosus (strain ATCC 43587 / DSM 3638 / JCM 8422 / Vc1)</name>
    <dbReference type="NCBI Taxonomy" id="186497"/>
    <lineage>
        <taxon>Archaea</taxon>
        <taxon>Methanobacteriati</taxon>
        <taxon>Methanobacteriota</taxon>
        <taxon>Thermococci</taxon>
        <taxon>Thermococcales</taxon>
        <taxon>Thermococcaceae</taxon>
        <taxon>Pyrococcus</taxon>
    </lineage>
</organism>
<evidence type="ECO:0000313" key="4">
    <source>
        <dbReference type="EMBL" id="QEK77838.1"/>
    </source>
</evidence>
<accession>A0A5C0XND8</accession>
<proteinExistence type="predicted"/>
<evidence type="ECO:0000259" key="3">
    <source>
        <dbReference type="SMART" id="SM01007"/>
    </source>
</evidence>
<dbReference type="GO" id="GO:0046872">
    <property type="term" value="F:metal ion binding"/>
    <property type="evidence" value="ECO:0007669"/>
    <property type="project" value="UniProtKB-KW"/>
</dbReference>
<keyword evidence="1" id="KW-0479">Metal-binding</keyword>
<dbReference type="Pfam" id="PF00596">
    <property type="entry name" value="Aldolase_II"/>
    <property type="match status" value="1"/>
</dbReference>
<dbReference type="SUPFAM" id="SSF53639">
    <property type="entry name" value="AraD/HMP-PK domain-like"/>
    <property type="match status" value="1"/>
</dbReference>
<dbReference type="InterPro" id="IPR001303">
    <property type="entry name" value="Aldolase_II/adducin_N"/>
</dbReference>
<dbReference type="GeneID" id="13301003"/>
<dbReference type="PANTHER" id="PTHR22789">
    <property type="entry name" value="FUCULOSE PHOSPHATE ALDOLASE"/>
    <property type="match status" value="1"/>
</dbReference>
<name>A0A5C0XND8_PYRFU</name>
<dbReference type="Proteomes" id="UP000324354">
    <property type="component" value="Chromosome"/>
</dbReference>
<reference evidence="4 5" key="1">
    <citation type="submission" date="2017-08" db="EMBL/GenBank/DDBJ databases">
        <title>Resequencing and Reannotation of the genome of Pyrococcus furiosus type strain DSM3638.</title>
        <authorList>
            <person name="Reichelt R.M."/>
            <person name="Bunk B."/>
        </authorList>
    </citation>
    <scope>NUCLEOTIDE SEQUENCE [LARGE SCALE GENOMIC DNA]</scope>
    <source>
        <strain evidence="4 5">DSM 3638</strain>
    </source>
</reference>
<dbReference type="Gene3D" id="3.40.225.10">
    <property type="entry name" value="Class II aldolase/adducin N-terminal domain"/>
    <property type="match status" value="1"/>
</dbReference>
<feature type="domain" description="Class II aldolase/adducin N-terminal" evidence="3">
    <location>
        <begin position="6"/>
        <end position="179"/>
    </location>
</feature>
<protein>
    <submittedName>
        <fullName evidence="4">Fuculose phosphate aldolase</fullName>
        <ecNumber evidence="4">4.1.2.17</ecNumber>
    </submittedName>
</protein>
<dbReference type="UniPathway" id="UPA00071"/>
<dbReference type="RefSeq" id="WP_011011220.1">
    <property type="nucleotide sequence ID" value="NC_003413.1"/>
</dbReference>
<sequence>MRNIKAKLIHYSKLAHRKGLTGSFGGNMSIRVGNYVFIKGTGSVMEELTESQIAVVKLDGKVVSSVRPSSEYRLHLGVYRNRPEVRAVVHLHPPYSIVLSIFEREAPMITPEAELYLKKVPVLPFRPAGSVELAQQVSEAMKGYDAVVLERHGVVTVGRSLREAFYKAELVEEVARLWYQKFIASREKN</sequence>
<dbReference type="InterPro" id="IPR050197">
    <property type="entry name" value="Aldolase_class_II_sugar_metab"/>
</dbReference>
<evidence type="ECO:0000313" key="5">
    <source>
        <dbReference type="Proteomes" id="UP000324354"/>
    </source>
</evidence>
<dbReference type="SMART" id="SM01007">
    <property type="entry name" value="Aldolase_II"/>
    <property type="match status" value="1"/>
</dbReference>
<dbReference type="NCBIfam" id="NF006208">
    <property type="entry name" value="PRK08333.1"/>
    <property type="match status" value="1"/>
</dbReference>